<proteinExistence type="predicted"/>
<dbReference type="EMBL" id="JACHEW010000004">
    <property type="protein sequence ID" value="MBB6015960.1"/>
    <property type="molecule type" value="Genomic_DNA"/>
</dbReference>
<keyword evidence="5" id="KW-1185">Reference proteome</keyword>
<feature type="coiled-coil region" evidence="1">
    <location>
        <begin position="256"/>
        <end position="297"/>
    </location>
</feature>
<comment type="caution">
    <text evidence="3">The sequence shown here is derived from an EMBL/GenBank/DDBJ whole genome shotgun (WGS) entry which is preliminary data.</text>
</comment>
<dbReference type="RefSeq" id="WP_139400816.1">
    <property type="nucleotide sequence ID" value="NZ_JACHEW010000004.1"/>
</dbReference>
<organism evidence="3 4">
    <name type="scientific">Deinococcus radiopugnans ATCC 19172</name>
    <dbReference type="NCBI Taxonomy" id="585398"/>
    <lineage>
        <taxon>Bacteria</taxon>
        <taxon>Thermotogati</taxon>
        <taxon>Deinococcota</taxon>
        <taxon>Deinococci</taxon>
        <taxon>Deinococcales</taxon>
        <taxon>Deinococcaceae</taxon>
        <taxon>Deinococcus</taxon>
    </lineage>
</organism>
<name>A0A5C4Y987_9DEIO</name>
<evidence type="ECO:0000313" key="3">
    <source>
        <dbReference type="EMBL" id="TNM72350.1"/>
    </source>
</evidence>
<sequence length="801" mass="91208">MINITAKHDGQIKIIQKIPGLSLAKLEGRNGIGKSLAVKILQLATGDNPYETDLSSWGTLKHHMSEVKVEFTELRGGHSITWTTNTRDWPAKPDQLDRSSWIGSYEINSAPATLDDVRKIVGIRRQAGDQTLSEIISTLINEDSEKISLLEKKIDERVSNLSKKFDALISSLLKMSFTPLETSRDLIRNSEKVKKDLEADLEKSVFKLGFLNTSINNLILLNNIDKELPHLLLEISDNDKKLIDLRSAITSNQQTMRDLQSKVTEEKRLLNDLARLRKKLDERMDSETETNARIEQLLTTMGLSGANKSRLEHIIIQTREKIAGLQTRLSALDLTPQVILLINRVIEPMKSPQFRGVLSEIAMSVNNESLNFLEIRTQLSDRRDFLLEQPERDDVSSINGEIDIQNKVLKNLTIIKGLFAELSGIKTQILKESTRSQNIINKLTPNTVEKYQLLESQMAILSTQRDAALAARTKAQVQIDQLKGFGDRDDLIKAVEDAEEVLGDRNTWLSQQHTLQIAVESLNDTKEQLESKLSTLKLDEQKYHELLKNEFTSLSSNFPWILPILDLNTSDTIDSLDQKRFQRTCTNIITRLQKSNDSIEDMRRSTRNINGILNTIAAHVQQQRGGFADVQSGERTGAFDYFVKYYETEFSKNFENQSIRKALFDNGTFKRLDLENLTIIYDDVNKARFAKPLAAFSSGERAFAYTLSSLETLKFDNVENRIIVLDEFGAFIEYDRYQELAKFLQEKIVDKIATQVIIILPISENYHQQLTFADGDEKQRLTGIVKEIDVNGYFVRPLLKE</sequence>
<reference evidence="2 5" key="2">
    <citation type="submission" date="2020-08" db="EMBL/GenBank/DDBJ databases">
        <title>Genomic Encyclopedia of Type Strains, Phase IV (KMG-IV): sequencing the most valuable type-strain genomes for metagenomic binning, comparative biology and taxonomic classification.</title>
        <authorList>
            <person name="Goeker M."/>
        </authorList>
    </citation>
    <scope>NUCLEOTIDE SEQUENCE [LARGE SCALE GENOMIC DNA]</scope>
    <source>
        <strain evidence="2 5">DSM 12027</strain>
    </source>
</reference>
<dbReference type="AlphaFoldDB" id="A0A5C4Y987"/>
<dbReference type="Proteomes" id="UP000629870">
    <property type="component" value="Unassembled WGS sequence"/>
</dbReference>
<gene>
    <name evidence="3" type="ORF">FHR04_03370</name>
    <name evidence="2" type="ORF">HNQ04_001192</name>
</gene>
<reference evidence="3 4" key="1">
    <citation type="submission" date="2019-06" db="EMBL/GenBank/DDBJ databases">
        <title>Genome sequence of Deinococcus radiopugnans ATCC 19172.</title>
        <authorList>
            <person name="Maclea K.S."/>
            <person name="Maynard C.R."/>
        </authorList>
    </citation>
    <scope>NUCLEOTIDE SEQUENCE [LARGE SCALE GENOMIC DNA]</scope>
    <source>
        <strain evidence="3 4">ATCC 19172</strain>
    </source>
</reference>
<protein>
    <recommendedName>
        <fullName evidence="6">Rad50/SbcC-type AAA domain-containing protein</fullName>
    </recommendedName>
</protein>
<evidence type="ECO:0000313" key="4">
    <source>
        <dbReference type="Proteomes" id="UP000313988"/>
    </source>
</evidence>
<accession>A0A5C4Y987</accession>
<feature type="coiled-coil region" evidence="1">
    <location>
        <begin position="512"/>
        <end position="539"/>
    </location>
</feature>
<dbReference type="Proteomes" id="UP000313988">
    <property type="component" value="Unassembled WGS sequence"/>
</dbReference>
<evidence type="ECO:0008006" key="6">
    <source>
        <dbReference type="Google" id="ProtNLM"/>
    </source>
</evidence>
<evidence type="ECO:0000313" key="2">
    <source>
        <dbReference type="EMBL" id="MBB6015960.1"/>
    </source>
</evidence>
<dbReference type="OrthoDB" id="5139062at2"/>
<dbReference type="EMBL" id="VDMO01000003">
    <property type="protein sequence ID" value="TNM72350.1"/>
    <property type="molecule type" value="Genomic_DNA"/>
</dbReference>
<keyword evidence="1" id="KW-0175">Coiled coil</keyword>
<evidence type="ECO:0000256" key="1">
    <source>
        <dbReference type="SAM" id="Coils"/>
    </source>
</evidence>
<evidence type="ECO:0000313" key="5">
    <source>
        <dbReference type="Proteomes" id="UP000629870"/>
    </source>
</evidence>